<dbReference type="Proteomes" id="UP001292094">
    <property type="component" value="Unassembled WGS sequence"/>
</dbReference>
<dbReference type="EMBL" id="JAWZYT010002906">
    <property type="protein sequence ID" value="KAK4301216.1"/>
    <property type="molecule type" value="Genomic_DNA"/>
</dbReference>
<reference evidence="1" key="1">
    <citation type="submission" date="2023-11" db="EMBL/GenBank/DDBJ databases">
        <title>Genome assemblies of two species of porcelain crab, Petrolisthes cinctipes and Petrolisthes manimaculis (Anomura: Porcellanidae).</title>
        <authorList>
            <person name="Angst P."/>
        </authorList>
    </citation>
    <scope>NUCLEOTIDE SEQUENCE</scope>
    <source>
        <strain evidence="1">PB745_02</strain>
        <tissue evidence="1">Gill</tissue>
    </source>
</reference>
<comment type="caution">
    <text evidence="1">The sequence shown here is derived from an EMBL/GenBank/DDBJ whole genome shotgun (WGS) entry which is preliminary data.</text>
</comment>
<name>A0AAE1P4U4_9EUCA</name>
<evidence type="ECO:0000313" key="2">
    <source>
        <dbReference type="Proteomes" id="UP001292094"/>
    </source>
</evidence>
<keyword evidence="2" id="KW-1185">Reference proteome</keyword>
<organism evidence="1 2">
    <name type="scientific">Petrolisthes manimaculis</name>
    <dbReference type="NCBI Taxonomy" id="1843537"/>
    <lineage>
        <taxon>Eukaryota</taxon>
        <taxon>Metazoa</taxon>
        <taxon>Ecdysozoa</taxon>
        <taxon>Arthropoda</taxon>
        <taxon>Crustacea</taxon>
        <taxon>Multicrustacea</taxon>
        <taxon>Malacostraca</taxon>
        <taxon>Eumalacostraca</taxon>
        <taxon>Eucarida</taxon>
        <taxon>Decapoda</taxon>
        <taxon>Pleocyemata</taxon>
        <taxon>Anomura</taxon>
        <taxon>Galatheoidea</taxon>
        <taxon>Porcellanidae</taxon>
        <taxon>Petrolisthes</taxon>
    </lineage>
</organism>
<accession>A0AAE1P4U4</accession>
<proteinExistence type="predicted"/>
<evidence type="ECO:0000313" key="1">
    <source>
        <dbReference type="EMBL" id="KAK4301216.1"/>
    </source>
</evidence>
<sequence>MMDEGFTIRRGKSPYTRISFHRPQPNINSPFSTLKHSHLIHWLYFTTSGSRASSSTIQLEARVVRPPLSPLLPLPPLLPSNGFRNHLWFNLPLLLRVTGRGLQVTTI</sequence>
<gene>
    <name evidence="1" type="ORF">Pmani_026637</name>
</gene>
<dbReference type="AlphaFoldDB" id="A0AAE1P4U4"/>
<protein>
    <submittedName>
        <fullName evidence="1">Uncharacterized protein</fullName>
    </submittedName>
</protein>